<dbReference type="Pfam" id="PF00181">
    <property type="entry name" value="Ribosomal_L2_N"/>
    <property type="match status" value="1"/>
</dbReference>
<evidence type="ECO:0000256" key="2">
    <source>
        <dbReference type="ARBA" id="ARBA00022980"/>
    </source>
</evidence>
<feature type="domain" description="Large ribosomal subunit protein uL2 RNA-binding" evidence="5">
    <location>
        <begin position="11"/>
        <end position="90"/>
    </location>
</feature>
<dbReference type="InterPro" id="IPR014722">
    <property type="entry name" value="Rib_uL2_dom2"/>
</dbReference>
<dbReference type="FunFam" id="4.10.950.10:FF:000002">
    <property type="entry name" value="60S ribosomal protein L2"/>
    <property type="match status" value="1"/>
</dbReference>
<evidence type="ECO:0000256" key="1">
    <source>
        <dbReference type="ARBA" id="ARBA00005636"/>
    </source>
</evidence>
<dbReference type="InterPro" id="IPR023672">
    <property type="entry name" value="Ribosomal_uL2_arc_euk"/>
</dbReference>
<dbReference type="PROSITE" id="PS00467">
    <property type="entry name" value="RIBOSOMAL_L2"/>
    <property type="match status" value="1"/>
</dbReference>
<dbReference type="InterPro" id="IPR022671">
    <property type="entry name" value="Ribosomal_uL2_CS"/>
</dbReference>
<dbReference type="SUPFAM" id="SSF50104">
    <property type="entry name" value="Translation proteins SH3-like domain"/>
    <property type="match status" value="1"/>
</dbReference>
<proteinExistence type="inferred from homology"/>
<dbReference type="EMBL" id="BDIP01000478">
    <property type="protein sequence ID" value="GCA62312.1"/>
    <property type="molecule type" value="Genomic_DNA"/>
</dbReference>
<dbReference type="InterPro" id="IPR008991">
    <property type="entry name" value="Translation_prot_SH3-like_sf"/>
</dbReference>
<evidence type="ECO:0000313" key="6">
    <source>
        <dbReference type="EMBL" id="GCA62312.1"/>
    </source>
</evidence>
<dbReference type="Gene3D" id="4.10.950.10">
    <property type="entry name" value="Ribosomal protein L2, domain 3"/>
    <property type="match status" value="1"/>
</dbReference>
<dbReference type="AlphaFoldDB" id="A0A391P0Y1"/>
<dbReference type="PANTHER" id="PTHR13691">
    <property type="entry name" value="RIBOSOMAL PROTEIN L2"/>
    <property type="match status" value="1"/>
</dbReference>
<keyword evidence="2 6" id="KW-0689">Ribosomal protein</keyword>
<dbReference type="Proteomes" id="UP000265618">
    <property type="component" value="Unassembled WGS sequence"/>
</dbReference>
<dbReference type="Gene3D" id="2.30.30.30">
    <property type="match status" value="1"/>
</dbReference>
<dbReference type="FunFam" id="2.40.50.140:FF:000020">
    <property type="entry name" value="60S ribosomal protein L2"/>
    <property type="match status" value="1"/>
</dbReference>
<dbReference type="OrthoDB" id="10267824at2759"/>
<dbReference type="InterPro" id="IPR002171">
    <property type="entry name" value="Ribosomal_uL2"/>
</dbReference>
<dbReference type="Pfam" id="PF03947">
    <property type="entry name" value="Ribosomal_L2_C"/>
    <property type="match status" value="1"/>
</dbReference>
<dbReference type="GO" id="GO:0003723">
    <property type="term" value="F:RNA binding"/>
    <property type="evidence" value="ECO:0007669"/>
    <property type="project" value="InterPro"/>
</dbReference>
<dbReference type="NCBIfam" id="NF007180">
    <property type="entry name" value="PRK09612.1"/>
    <property type="match status" value="1"/>
</dbReference>
<dbReference type="SUPFAM" id="SSF50249">
    <property type="entry name" value="Nucleic acid-binding proteins"/>
    <property type="match status" value="1"/>
</dbReference>
<dbReference type="PANTHER" id="PTHR13691:SF16">
    <property type="entry name" value="LARGE RIBOSOMAL SUBUNIT PROTEIN UL2"/>
    <property type="match status" value="1"/>
</dbReference>
<dbReference type="GO" id="GO:0022625">
    <property type="term" value="C:cytosolic large ribosomal subunit"/>
    <property type="evidence" value="ECO:0007669"/>
    <property type="project" value="TreeGrafter"/>
</dbReference>
<dbReference type="InterPro" id="IPR012340">
    <property type="entry name" value="NA-bd_OB-fold"/>
</dbReference>
<comment type="caution">
    <text evidence="6">The sequence shown here is derived from an EMBL/GenBank/DDBJ whole genome shotgun (WGS) entry which is preliminary data.</text>
</comment>
<dbReference type="GO" id="GO:0002181">
    <property type="term" value="P:cytoplasmic translation"/>
    <property type="evidence" value="ECO:0007669"/>
    <property type="project" value="TreeGrafter"/>
</dbReference>
<dbReference type="SMART" id="SM01382">
    <property type="entry name" value="Ribosomal_L2_C"/>
    <property type="match status" value="1"/>
</dbReference>
<evidence type="ECO:0000256" key="3">
    <source>
        <dbReference type="ARBA" id="ARBA00023274"/>
    </source>
</evidence>
<gene>
    <name evidence="6" type="ORF">KIPB_002728</name>
</gene>
<feature type="domain" description="Large ribosomal subunit protein uL2 C-terminal" evidence="4">
    <location>
        <begin position="96"/>
        <end position="231"/>
    </location>
</feature>
<dbReference type="InterPro" id="IPR014726">
    <property type="entry name" value="Ribosomal_uL2_dom3"/>
</dbReference>
<keyword evidence="7" id="KW-1185">Reference proteome</keyword>
<keyword evidence="3" id="KW-0687">Ribonucleoprotein</keyword>
<sequence length="252" mass="27403">MGRRIRVQRKGRGSIFQAHTTGRRGAPMLRTIDAGEKKGYVKGVVREIMHDKGRGAPLVKVQYRDMRKFGKSDELMVAVEGMYVGQPIYSGKKAELHVGNVMPIGQVPEGTYVANIEAKVGDRGVLARTSGTYATVISHNTDTNRTRIRLPSGDKKVVVSTCRAMIGIIAGGGRTDKPMLKAGNAFYKYKAKRNCWPVMRGVAMNPVDHPYGGGNHQHIGFGSCTNRNAVAGQKIGLIAARQSGRGGSRRRV</sequence>
<evidence type="ECO:0000259" key="5">
    <source>
        <dbReference type="SMART" id="SM01383"/>
    </source>
</evidence>
<dbReference type="PIRSF" id="PIRSF002158">
    <property type="entry name" value="Ribosomal_L2"/>
    <property type="match status" value="1"/>
</dbReference>
<dbReference type="GO" id="GO:0003735">
    <property type="term" value="F:structural constituent of ribosome"/>
    <property type="evidence" value="ECO:0007669"/>
    <property type="project" value="InterPro"/>
</dbReference>
<evidence type="ECO:0000313" key="7">
    <source>
        <dbReference type="Proteomes" id="UP000265618"/>
    </source>
</evidence>
<dbReference type="FunFam" id="2.30.30.30:FF:000006">
    <property type="entry name" value="60S ribosomal protein L8"/>
    <property type="match status" value="1"/>
</dbReference>
<reference evidence="6 7" key="1">
    <citation type="journal article" date="2018" name="PLoS ONE">
        <title>The draft genome of Kipferlia bialata reveals reductive genome evolution in fornicate parasites.</title>
        <authorList>
            <person name="Tanifuji G."/>
            <person name="Takabayashi S."/>
            <person name="Kume K."/>
            <person name="Takagi M."/>
            <person name="Nakayama T."/>
            <person name="Kamikawa R."/>
            <person name="Inagaki Y."/>
            <person name="Hashimoto T."/>
        </authorList>
    </citation>
    <scope>NUCLEOTIDE SEQUENCE [LARGE SCALE GENOMIC DNA]</scope>
    <source>
        <strain evidence="6">NY0173</strain>
    </source>
</reference>
<dbReference type="InterPro" id="IPR022666">
    <property type="entry name" value="Ribosomal_uL2_RNA-bd_dom"/>
</dbReference>
<accession>A0A391P0Y1</accession>
<organism evidence="6 7">
    <name type="scientific">Kipferlia bialata</name>
    <dbReference type="NCBI Taxonomy" id="797122"/>
    <lineage>
        <taxon>Eukaryota</taxon>
        <taxon>Metamonada</taxon>
        <taxon>Carpediemonas-like organisms</taxon>
        <taxon>Kipferlia</taxon>
    </lineage>
</organism>
<protein>
    <submittedName>
        <fullName evidence="6">Ribosomal protein L2</fullName>
    </submittedName>
</protein>
<dbReference type="SMART" id="SM01383">
    <property type="entry name" value="Ribosomal_L2"/>
    <property type="match status" value="1"/>
</dbReference>
<dbReference type="Gene3D" id="2.40.50.140">
    <property type="entry name" value="Nucleic acid-binding proteins"/>
    <property type="match status" value="1"/>
</dbReference>
<dbReference type="InterPro" id="IPR022669">
    <property type="entry name" value="Ribosomal_uL2_C"/>
</dbReference>
<comment type="similarity">
    <text evidence="1">Belongs to the universal ribosomal protein uL2 family.</text>
</comment>
<evidence type="ECO:0000259" key="4">
    <source>
        <dbReference type="SMART" id="SM01382"/>
    </source>
</evidence>
<name>A0A391P0Y1_9EUKA</name>